<reference evidence="6" key="1">
    <citation type="submission" date="2022-10" db="EMBL/GenBank/DDBJ databases">
        <title>Comparative genomics and taxonomic characterization of three novel marine species of genus Reichenbachiella exhibiting antioxidant and polysaccharide degradation activities.</title>
        <authorList>
            <person name="Muhammad N."/>
            <person name="Lee Y.-J."/>
            <person name="Ko J."/>
            <person name="Kim S.-G."/>
        </authorList>
    </citation>
    <scope>NUCLEOTIDE SEQUENCE</scope>
    <source>
        <strain evidence="6">Wsw4-B4</strain>
    </source>
</reference>
<dbReference type="Pfam" id="PF13424">
    <property type="entry name" value="TPR_12"/>
    <property type="match status" value="1"/>
</dbReference>
<keyword evidence="5" id="KW-0812">Transmembrane</keyword>
<name>A0ABY6CX99_9BACT</name>
<evidence type="ECO:0000256" key="2">
    <source>
        <dbReference type="ARBA" id="ARBA00022803"/>
    </source>
</evidence>
<dbReference type="PROSITE" id="PS50005">
    <property type="entry name" value="TPR"/>
    <property type="match status" value="2"/>
</dbReference>
<protein>
    <submittedName>
        <fullName evidence="6">Tetratricopeptide repeat protein</fullName>
    </submittedName>
</protein>
<evidence type="ECO:0000256" key="3">
    <source>
        <dbReference type="PROSITE-ProRule" id="PRU00339"/>
    </source>
</evidence>
<dbReference type="SUPFAM" id="SSF48452">
    <property type="entry name" value="TPR-like"/>
    <property type="match status" value="2"/>
</dbReference>
<evidence type="ECO:0000256" key="5">
    <source>
        <dbReference type="SAM" id="Phobius"/>
    </source>
</evidence>
<dbReference type="EMBL" id="CP106735">
    <property type="protein sequence ID" value="UXX77974.1"/>
    <property type="molecule type" value="Genomic_DNA"/>
</dbReference>
<sequence length="495" mass="56737">MRQPFIILLSIWAHWTVAQSHKIDSLENIVSSYTEEDTIKVNLYNQIAFETINTNPDLGRKYAMQGYELAKKIGFQNGYARGLNLVGSSFLVIGEYDTALEFYLKSLEIYEQTQFQHGIFVTYNNIGELYEKKGQFEESLSYNKKSLALKKKYLKGRHPIISHVNLGNVYCKLGQLDSALIHFIIAEDMAKEENHPKAIGAALTGIGSLYASQKKYPLAINYLNQANQIWVIQEDYVGMSKVALEKTKIAMAKGAFKQAKIEAEKAVSFAEKVSGQDLELKGMQLMYQIDSAQNDYKSAFASMQVLDRLKSKFFDLAKERQLQTVQAKFEFEESKKLHEELRKEKALSEDIVKYQRTIIAGIALILLLISIIAFLFYNQVKKQARLNRLLKEKNKEIKEKALELEILNNNLEEMVEERTNVIQKKNVRLKEYSFLNAHIVRGPLANILGLTKLLQKDGDPIEKQEMLNHLRYSANKLDDVLADIKTRLEKGEQIN</sequence>
<feature type="repeat" description="TPR" evidence="3">
    <location>
        <begin position="80"/>
        <end position="113"/>
    </location>
</feature>
<evidence type="ECO:0000313" key="7">
    <source>
        <dbReference type="Proteomes" id="UP001062165"/>
    </source>
</evidence>
<gene>
    <name evidence="6" type="ORF">N7E81_11440</name>
</gene>
<keyword evidence="4" id="KW-0175">Coiled coil</keyword>
<proteinExistence type="predicted"/>
<evidence type="ECO:0000256" key="4">
    <source>
        <dbReference type="SAM" id="Coils"/>
    </source>
</evidence>
<dbReference type="PANTHER" id="PTHR45641">
    <property type="entry name" value="TETRATRICOPEPTIDE REPEAT PROTEIN (AFU_ORTHOLOGUE AFUA_6G03870)"/>
    <property type="match status" value="1"/>
</dbReference>
<dbReference type="RefSeq" id="WP_263049721.1">
    <property type="nucleotide sequence ID" value="NZ_CP106735.1"/>
</dbReference>
<dbReference type="Proteomes" id="UP001062165">
    <property type="component" value="Chromosome"/>
</dbReference>
<keyword evidence="5" id="KW-0472">Membrane</keyword>
<keyword evidence="5" id="KW-1133">Transmembrane helix</keyword>
<dbReference type="InterPro" id="IPR019734">
    <property type="entry name" value="TPR_rpt"/>
</dbReference>
<dbReference type="Gene3D" id="1.25.40.10">
    <property type="entry name" value="Tetratricopeptide repeat domain"/>
    <property type="match status" value="2"/>
</dbReference>
<keyword evidence="1" id="KW-0677">Repeat</keyword>
<evidence type="ECO:0000256" key="1">
    <source>
        <dbReference type="ARBA" id="ARBA00022737"/>
    </source>
</evidence>
<feature type="coiled-coil region" evidence="4">
    <location>
        <begin position="380"/>
        <end position="424"/>
    </location>
</feature>
<dbReference type="InterPro" id="IPR011990">
    <property type="entry name" value="TPR-like_helical_dom_sf"/>
</dbReference>
<organism evidence="6 7">
    <name type="scientific">Reichenbachiella carrageenanivorans</name>
    <dbReference type="NCBI Taxonomy" id="2979869"/>
    <lineage>
        <taxon>Bacteria</taxon>
        <taxon>Pseudomonadati</taxon>
        <taxon>Bacteroidota</taxon>
        <taxon>Cytophagia</taxon>
        <taxon>Cytophagales</taxon>
        <taxon>Reichenbachiellaceae</taxon>
        <taxon>Reichenbachiella</taxon>
    </lineage>
</organism>
<feature type="transmembrane region" description="Helical" evidence="5">
    <location>
        <begin position="358"/>
        <end position="378"/>
    </location>
</feature>
<dbReference type="SMART" id="SM00028">
    <property type="entry name" value="TPR"/>
    <property type="match status" value="4"/>
</dbReference>
<accession>A0ABY6CX99</accession>
<feature type="repeat" description="TPR" evidence="3">
    <location>
        <begin position="120"/>
        <end position="153"/>
    </location>
</feature>
<evidence type="ECO:0000313" key="6">
    <source>
        <dbReference type="EMBL" id="UXX77974.1"/>
    </source>
</evidence>
<keyword evidence="2 3" id="KW-0802">TPR repeat</keyword>
<keyword evidence="7" id="KW-1185">Reference proteome</keyword>